<dbReference type="PANTHER" id="PTHR14359">
    <property type="entry name" value="HOMO-OLIGOMERIC FLAVIN CONTAINING CYS DECARBOXYLASE FAMILY"/>
    <property type="match status" value="1"/>
</dbReference>
<dbReference type="SUPFAM" id="SSF102645">
    <property type="entry name" value="CoaB-like"/>
    <property type="match status" value="1"/>
</dbReference>
<keyword evidence="3 4" id="KW-0285">Flavoprotein</keyword>
<feature type="binding site" evidence="3">
    <location>
        <position position="283"/>
    </location>
    <ligand>
        <name>CTP</name>
        <dbReference type="ChEBI" id="CHEBI:37563"/>
    </ligand>
</feature>
<dbReference type="RefSeq" id="WP_075066538.1">
    <property type="nucleotide sequence ID" value="NZ_LKAJ02000001.1"/>
</dbReference>
<keyword evidence="9" id="KW-1185">Reference proteome</keyword>
<dbReference type="GO" id="GO:0015937">
    <property type="term" value="P:coenzyme A biosynthetic process"/>
    <property type="evidence" value="ECO:0007669"/>
    <property type="project" value="UniProtKB-UniRule"/>
</dbReference>
<keyword evidence="3 4" id="KW-0288">FMN</keyword>
<comment type="function">
    <text evidence="3">Catalyzes two sequential steps in the biosynthesis of coenzyme A. In the first step cysteine is conjugated to 4'-phosphopantothenate to form 4-phosphopantothenoylcysteine. In the second step the latter compound is decarboxylated to form 4'-phosphopantotheine.</text>
</comment>
<feature type="binding site" evidence="3">
    <location>
        <position position="328"/>
    </location>
    <ligand>
        <name>CTP</name>
        <dbReference type="ChEBI" id="CHEBI:37563"/>
    </ligand>
</feature>
<feature type="region of interest" description="Phosphopantothenate--cysteine ligase" evidence="3">
    <location>
        <begin position="195"/>
        <end position="407"/>
    </location>
</feature>
<feature type="binding site" evidence="3">
    <location>
        <position position="293"/>
    </location>
    <ligand>
        <name>CTP</name>
        <dbReference type="ChEBI" id="CHEBI:37563"/>
    </ligand>
</feature>
<reference evidence="8" key="2">
    <citation type="journal article" date="2016" name="Genome Announc.">
        <title>Draft Genome Sequences of Two Novel Amoeba-Resistant Intranuclear Bacteria, 'Candidatus Berkiella cookevillensis' and 'Candidatus Berkiella aquae'.</title>
        <authorList>
            <person name="Mehari Y.T."/>
            <person name="Arivett B.A."/>
            <person name="Farone A.L."/>
            <person name="Gunderson J.H."/>
            <person name="Farone M.B."/>
        </authorList>
    </citation>
    <scope>NUCLEOTIDE SEQUENCE</scope>
    <source>
        <strain evidence="8">HT99</strain>
    </source>
</reference>
<dbReference type="InterPro" id="IPR005252">
    <property type="entry name" value="CoaBC"/>
</dbReference>
<protein>
    <recommendedName>
        <fullName evidence="3">Coenzyme A biosynthesis bifunctional protein CoaBC</fullName>
    </recommendedName>
    <alternativeName>
        <fullName evidence="3">DNA/pantothenate metabolism flavoprotein</fullName>
    </alternativeName>
    <alternativeName>
        <fullName evidence="3">Phosphopantothenoylcysteine synthetase/decarboxylase</fullName>
        <shortName evidence="3">PPCS-PPCDC</shortName>
    </alternativeName>
    <domain>
        <recommendedName>
            <fullName evidence="3">Phosphopantothenoylcysteine decarboxylase</fullName>
            <shortName evidence="3">PPC decarboxylase</shortName>
            <shortName evidence="3">PPC-DC</shortName>
            <ecNumber evidence="3">4.1.1.36</ecNumber>
        </recommendedName>
        <alternativeName>
            <fullName evidence="3">CoaC</fullName>
        </alternativeName>
    </domain>
    <domain>
        <recommendedName>
            <fullName evidence="3">Phosphopantothenate--cysteine ligase</fullName>
            <ecNumber evidence="3">6.3.2.5</ecNumber>
        </recommendedName>
        <alternativeName>
            <fullName evidence="3">CoaB</fullName>
        </alternativeName>
        <alternativeName>
            <fullName evidence="3">Phosphopantothenoylcysteine synthetase</fullName>
            <shortName evidence="3">PPC synthetase</shortName>
            <shortName evidence="3">PPC-S</shortName>
        </alternativeName>
    </domain>
</protein>
<dbReference type="EMBL" id="LKAJ01000007">
    <property type="protein sequence ID" value="KRG20996.1"/>
    <property type="molecule type" value="Genomic_DNA"/>
</dbReference>
<feature type="active site" description="Proton donor" evidence="3">
    <location>
        <position position="157"/>
    </location>
</feature>
<dbReference type="STRING" id="295108.HT99x_01916"/>
<keyword evidence="3 4" id="KW-0436">Ligase</keyword>
<dbReference type="InterPro" id="IPR007085">
    <property type="entry name" value="DNA/pantothenate-metab_flavo_C"/>
</dbReference>
<dbReference type="EC" id="4.1.1.36" evidence="3"/>
<comment type="similarity">
    <text evidence="3 4">In the C-terminal section; belongs to the PPC synthetase family.</text>
</comment>
<evidence type="ECO:0000256" key="2">
    <source>
        <dbReference type="ARBA" id="ARBA00023239"/>
    </source>
</evidence>
<dbReference type="Proteomes" id="UP000051497">
    <property type="component" value="Unassembled WGS sequence"/>
</dbReference>
<comment type="catalytic activity">
    <reaction evidence="3 4">
        <text>(R)-4'-phosphopantothenate + L-cysteine + CTP = N-[(R)-4-phosphopantothenoyl]-L-cysteine + CMP + diphosphate + H(+)</text>
        <dbReference type="Rhea" id="RHEA:19397"/>
        <dbReference type="ChEBI" id="CHEBI:10986"/>
        <dbReference type="ChEBI" id="CHEBI:15378"/>
        <dbReference type="ChEBI" id="CHEBI:33019"/>
        <dbReference type="ChEBI" id="CHEBI:35235"/>
        <dbReference type="ChEBI" id="CHEBI:37563"/>
        <dbReference type="ChEBI" id="CHEBI:59458"/>
        <dbReference type="ChEBI" id="CHEBI:60377"/>
        <dbReference type="EC" id="6.3.2.5"/>
    </reaction>
</comment>
<dbReference type="AlphaFoldDB" id="A0A0Q9YVM7"/>
<feature type="region of interest" description="Phosphopantothenoylcysteine decarboxylase" evidence="3">
    <location>
        <begin position="1"/>
        <end position="194"/>
    </location>
</feature>
<dbReference type="Gene3D" id="3.40.50.10300">
    <property type="entry name" value="CoaB-like"/>
    <property type="match status" value="1"/>
</dbReference>
<feature type="binding site" evidence="3">
    <location>
        <position position="346"/>
    </location>
    <ligand>
        <name>CTP</name>
        <dbReference type="ChEBI" id="CHEBI:37563"/>
    </ligand>
</feature>
<organism evidence="7">
    <name type="scientific">Candidatus Berkiella aquae</name>
    <dbReference type="NCBI Taxonomy" id="295108"/>
    <lineage>
        <taxon>Bacteria</taxon>
        <taxon>Pseudomonadati</taxon>
        <taxon>Pseudomonadota</taxon>
        <taxon>Gammaproteobacteria</taxon>
        <taxon>Candidatus Berkiellales</taxon>
        <taxon>Candidatus Berkiellaceae</taxon>
        <taxon>Candidatus Berkiella</taxon>
    </lineage>
</organism>
<keyword evidence="2 3" id="KW-0456">Lyase</keyword>
<comment type="function">
    <text evidence="4">Catalyzes two steps in the biosynthesis of coenzyme A. In the first step cysteine is conjugated to 4'-phosphopantothenate to form 4-phosphopantothenoylcysteine, in the latter compound is decarboxylated to form 4'-phosphopantotheine.</text>
</comment>
<keyword evidence="1 3" id="KW-0210">Decarboxylase</keyword>
<accession>A0A0Q9YVM7</accession>
<evidence type="ECO:0000256" key="4">
    <source>
        <dbReference type="RuleBase" id="RU364078"/>
    </source>
</evidence>
<comment type="caution">
    <text evidence="3">Lacks conserved residue(s) required for the propagation of feature annotation.</text>
</comment>
<keyword evidence="3" id="KW-0460">Magnesium</keyword>
<evidence type="ECO:0000259" key="5">
    <source>
        <dbReference type="Pfam" id="PF02441"/>
    </source>
</evidence>
<evidence type="ECO:0000313" key="7">
    <source>
        <dbReference type="EMBL" id="KRG20996.1"/>
    </source>
</evidence>
<reference evidence="7" key="1">
    <citation type="submission" date="2015-09" db="EMBL/GenBank/DDBJ databases">
        <title>Draft Genome Sequences of Two Novel Amoeba-resistant Intranuclear Bacteria, Candidatus Berkiella cookevillensis and Candidatus Berkiella aquae.</title>
        <authorList>
            <person name="Mehari Y.T."/>
            <person name="Arivett B.A."/>
            <person name="Farone A.L."/>
            <person name="Gunderson J.H."/>
            <person name="Farone M.B."/>
        </authorList>
    </citation>
    <scope>NUCLEOTIDE SEQUENCE [LARGE SCALE GENOMIC DNA]</scope>
    <source>
        <strain evidence="7">HT99</strain>
    </source>
</reference>
<evidence type="ECO:0000259" key="6">
    <source>
        <dbReference type="Pfam" id="PF04127"/>
    </source>
</evidence>
<name>A0A0Q9YVM7_9GAMM</name>
<gene>
    <name evidence="3 7" type="primary">coaBC</name>
    <name evidence="8" type="ORF">HT99x_001270</name>
    <name evidence="7" type="ORF">HT99x_01916</name>
</gene>
<comment type="cofactor">
    <cofactor evidence="3">
        <name>FMN</name>
        <dbReference type="ChEBI" id="CHEBI:58210"/>
    </cofactor>
    <text evidence="3">Binds 1 FMN per subunit.</text>
</comment>
<comment type="caution">
    <text evidence="7">The sequence shown here is derived from an EMBL/GenBank/DDBJ whole genome shotgun (WGS) entry which is preliminary data.</text>
</comment>
<dbReference type="HAMAP" id="MF_02225">
    <property type="entry name" value="CoaBC"/>
    <property type="match status" value="1"/>
</dbReference>
<evidence type="ECO:0000256" key="1">
    <source>
        <dbReference type="ARBA" id="ARBA00022793"/>
    </source>
</evidence>
<feature type="binding site" evidence="3">
    <location>
        <position position="342"/>
    </location>
    <ligand>
        <name>CTP</name>
        <dbReference type="ChEBI" id="CHEBI:37563"/>
    </ligand>
</feature>
<reference evidence="8" key="3">
    <citation type="submission" date="2021-06" db="EMBL/GenBank/DDBJ databases">
        <title>Genomic Description and Analysis of Intracellular Bacteria, Candidatus Berkiella cookevillensis and Candidatus Berkiella aquae.</title>
        <authorList>
            <person name="Kidane D.T."/>
            <person name="Mehari Y.T."/>
            <person name="Rice F.C."/>
            <person name="Arivett B.A."/>
            <person name="Farone A.L."/>
            <person name="Berk S.G."/>
            <person name="Farone M.B."/>
        </authorList>
    </citation>
    <scope>NUCLEOTIDE SEQUENCE</scope>
    <source>
        <strain evidence="8">HT99</strain>
    </source>
</reference>
<dbReference type="Pfam" id="PF02441">
    <property type="entry name" value="Flavoprotein"/>
    <property type="match status" value="1"/>
</dbReference>
<proteinExistence type="inferred from homology"/>
<evidence type="ECO:0000256" key="3">
    <source>
        <dbReference type="HAMAP-Rule" id="MF_02225"/>
    </source>
</evidence>
<keyword evidence="3" id="KW-0479">Metal-binding</keyword>
<comment type="pathway">
    <text evidence="3 4">Cofactor biosynthesis; coenzyme A biosynthesis; CoA from (R)-pantothenate: step 3/5.</text>
</comment>
<comment type="pathway">
    <text evidence="3 4">Cofactor biosynthesis; coenzyme A biosynthesis; CoA from (R)-pantothenate: step 2/5.</text>
</comment>
<evidence type="ECO:0000313" key="9">
    <source>
        <dbReference type="Proteomes" id="UP000051497"/>
    </source>
</evidence>
<feature type="domain" description="DNA/pantothenate metabolism flavoprotein C-terminal" evidence="6">
    <location>
        <begin position="190"/>
        <end position="399"/>
    </location>
</feature>
<dbReference type="InterPro" id="IPR036551">
    <property type="entry name" value="Flavin_trans-like"/>
</dbReference>
<feature type="binding site" evidence="3">
    <location>
        <begin position="310"/>
        <end position="313"/>
    </location>
    <ligand>
        <name>CTP</name>
        <dbReference type="ChEBI" id="CHEBI:37563"/>
    </ligand>
</feature>
<dbReference type="EC" id="6.3.2.5" evidence="3"/>
<dbReference type="UniPathway" id="UPA00241">
    <property type="reaction ID" value="UER00353"/>
</dbReference>
<comment type="similarity">
    <text evidence="3 4">In the N-terminal section; belongs to the HFCD (homo-oligomeric flavin containing Cys decarboxylase) superfamily.</text>
</comment>
<comment type="cofactor">
    <cofactor evidence="3">
        <name>Mg(2+)</name>
        <dbReference type="ChEBI" id="CHEBI:18420"/>
    </cofactor>
</comment>
<sequence length="407" mass="44244">MMQIKRWLVGITGGIAAYKIPELVRLLKKQDCEVRVVLSQGAKAFVTPLTLQAVSANPVYSELLDADFEAAMGHIELARWAQGVLIAPLSANRLAALAHGFADDLLTTLCLATTAPLYVAPAMNQQMWQHPATKANLEKLKARGVQILGPDWGQQACGEVGYGRMLEPQAIMSALAEHHHLSYSESILPLQGLQILITAGPTREAIDPVRYLSNRSSGKMGIALAKAAIDLGAKVTLVHGPIQQAIPEAISTIAVTSANEMLAAVESQVHAADIFISAAAVADFRPTEIAQQKIKKGQQTSWELTLVPNPDILAIVAARVKRPFCVGFAAETEQFENHAKKKLIDKRIDLIALNDVSRHDIGFDANENAMTVMSHTATHHLSKESKYEVAIKLLHLISEYYHAKNKT</sequence>
<dbReference type="Pfam" id="PF04127">
    <property type="entry name" value="DFP"/>
    <property type="match status" value="1"/>
</dbReference>
<dbReference type="GO" id="GO:0004632">
    <property type="term" value="F:phosphopantothenate--cysteine ligase activity"/>
    <property type="evidence" value="ECO:0007669"/>
    <property type="project" value="UniProtKB-UniRule"/>
</dbReference>
<dbReference type="NCBIfam" id="TIGR00521">
    <property type="entry name" value="coaBC_dfp"/>
    <property type="match status" value="1"/>
</dbReference>
<evidence type="ECO:0000313" key="8">
    <source>
        <dbReference type="EMBL" id="MCS5710050.1"/>
    </source>
</evidence>
<dbReference type="PANTHER" id="PTHR14359:SF6">
    <property type="entry name" value="PHOSPHOPANTOTHENOYLCYSTEINE DECARBOXYLASE"/>
    <property type="match status" value="1"/>
</dbReference>
<dbReference type="GO" id="GO:0010181">
    <property type="term" value="F:FMN binding"/>
    <property type="evidence" value="ECO:0007669"/>
    <property type="project" value="UniProtKB-UniRule"/>
</dbReference>
<dbReference type="OrthoDB" id="9802554at2"/>
<dbReference type="PATRIC" id="fig|1590043.3.peg.1954"/>
<dbReference type="SUPFAM" id="SSF52507">
    <property type="entry name" value="Homo-oligomeric flavin-containing Cys decarboxylases, HFCD"/>
    <property type="match status" value="1"/>
</dbReference>
<comment type="catalytic activity">
    <reaction evidence="3 4">
        <text>N-[(R)-4-phosphopantothenoyl]-L-cysteine + H(+) = (R)-4'-phosphopantetheine + CO2</text>
        <dbReference type="Rhea" id="RHEA:16793"/>
        <dbReference type="ChEBI" id="CHEBI:15378"/>
        <dbReference type="ChEBI" id="CHEBI:16526"/>
        <dbReference type="ChEBI" id="CHEBI:59458"/>
        <dbReference type="ChEBI" id="CHEBI:61723"/>
        <dbReference type="EC" id="4.1.1.36"/>
    </reaction>
</comment>
<feature type="domain" description="Flavoprotein" evidence="5">
    <location>
        <begin position="5"/>
        <end position="176"/>
    </location>
</feature>
<dbReference type="GO" id="GO:0046872">
    <property type="term" value="F:metal ion binding"/>
    <property type="evidence" value="ECO:0007669"/>
    <property type="project" value="UniProtKB-KW"/>
</dbReference>
<dbReference type="GO" id="GO:0004633">
    <property type="term" value="F:phosphopantothenoylcysteine decarboxylase activity"/>
    <property type="evidence" value="ECO:0007669"/>
    <property type="project" value="UniProtKB-UniRule"/>
</dbReference>
<dbReference type="GO" id="GO:0015941">
    <property type="term" value="P:pantothenate catabolic process"/>
    <property type="evidence" value="ECO:0007669"/>
    <property type="project" value="InterPro"/>
</dbReference>
<dbReference type="EMBL" id="LKAJ02000001">
    <property type="protein sequence ID" value="MCS5710050.1"/>
    <property type="molecule type" value="Genomic_DNA"/>
</dbReference>
<keyword evidence="3" id="KW-0511">Multifunctional enzyme</keyword>
<dbReference type="Gene3D" id="3.40.50.1950">
    <property type="entry name" value="Flavin prenyltransferase-like"/>
    <property type="match status" value="1"/>
</dbReference>
<dbReference type="GO" id="GO:0071513">
    <property type="term" value="C:phosphopantothenoylcysteine decarboxylase complex"/>
    <property type="evidence" value="ECO:0007669"/>
    <property type="project" value="TreeGrafter"/>
</dbReference>
<dbReference type="InterPro" id="IPR035929">
    <property type="entry name" value="CoaB-like_sf"/>
</dbReference>
<dbReference type="InterPro" id="IPR003382">
    <property type="entry name" value="Flavoprotein"/>
</dbReference>